<feature type="region of interest" description="Disordered" evidence="1">
    <location>
        <begin position="32"/>
        <end position="53"/>
    </location>
</feature>
<gene>
    <name evidence="2" type="ORF">Tci_883199</name>
</gene>
<reference evidence="2" key="1">
    <citation type="journal article" date="2019" name="Sci. Rep.">
        <title>Draft genome of Tanacetum cinerariifolium, the natural source of mosquito coil.</title>
        <authorList>
            <person name="Yamashiro T."/>
            <person name="Shiraishi A."/>
            <person name="Satake H."/>
            <person name="Nakayama K."/>
        </authorList>
    </citation>
    <scope>NUCLEOTIDE SEQUENCE</scope>
</reference>
<feature type="region of interest" description="Disordered" evidence="1">
    <location>
        <begin position="93"/>
        <end position="112"/>
    </location>
</feature>
<comment type="caution">
    <text evidence="2">The sequence shown here is derived from an EMBL/GenBank/DDBJ whole genome shotgun (WGS) entry which is preliminary data.</text>
</comment>
<sequence>LQGLGSNTPTGVPYTEDEIMAIVRGEKQRGHIPGVGRVLPGQRTVIPPPSQGTRLADIDRLKKREKLLTKQMNMFMRLFRSDDKFSQMLTQLESQPEYGCGSGSGGCGDDEP</sequence>
<evidence type="ECO:0000313" key="2">
    <source>
        <dbReference type="EMBL" id="GFD11230.1"/>
    </source>
</evidence>
<accession>A0A699TN62</accession>
<feature type="compositionally biased region" description="Gly residues" evidence="1">
    <location>
        <begin position="100"/>
        <end position="112"/>
    </location>
</feature>
<organism evidence="2">
    <name type="scientific">Tanacetum cinerariifolium</name>
    <name type="common">Dalmatian daisy</name>
    <name type="synonym">Chrysanthemum cinerariifolium</name>
    <dbReference type="NCBI Taxonomy" id="118510"/>
    <lineage>
        <taxon>Eukaryota</taxon>
        <taxon>Viridiplantae</taxon>
        <taxon>Streptophyta</taxon>
        <taxon>Embryophyta</taxon>
        <taxon>Tracheophyta</taxon>
        <taxon>Spermatophyta</taxon>
        <taxon>Magnoliopsida</taxon>
        <taxon>eudicotyledons</taxon>
        <taxon>Gunneridae</taxon>
        <taxon>Pentapetalae</taxon>
        <taxon>asterids</taxon>
        <taxon>campanulids</taxon>
        <taxon>Asterales</taxon>
        <taxon>Asteraceae</taxon>
        <taxon>Asteroideae</taxon>
        <taxon>Anthemideae</taxon>
        <taxon>Anthemidinae</taxon>
        <taxon>Tanacetum</taxon>
    </lineage>
</organism>
<dbReference type="AlphaFoldDB" id="A0A699TN62"/>
<proteinExistence type="predicted"/>
<protein>
    <recommendedName>
        <fullName evidence="3">F-box domain, leucine-rich repeat domain, L domain-like protein</fullName>
    </recommendedName>
</protein>
<evidence type="ECO:0008006" key="3">
    <source>
        <dbReference type="Google" id="ProtNLM"/>
    </source>
</evidence>
<dbReference type="EMBL" id="BKCJ011257757">
    <property type="protein sequence ID" value="GFD11230.1"/>
    <property type="molecule type" value="Genomic_DNA"/>
</dbReference>
<evidence type="ECO:0000256" key="1">
    <source>
        <dbReference type="SAM" id="MobiDB-lite"/>
    </source>
</evidence>
<feature type="non-terminal residue" evidence="2">
    <location>
        <position position="1"/>
    </location>
</feature>
<name>A0A699TN62_TANCI</name>